<comment type="caution">
    <text evidence="2">The sequence shown here is derived from an EMBL/GenBank/DDBJ whole genome shotgun (WGS) entry which is preliminary data.</text>
</comment>
<evidence type="ECO:0000313" key="3">
    <source>
        <dbReference type="Proteomes" id="UP001595710"/>
    </source>
</evidence>
<protein>
    <submittedName>
        <fullName evidence="2">Uncharacterized protein</fullName>
    </submittedName>
</protein>
<sequence>MKLIIGCLCLFMSLLCFAETISKIECYRYDCAVAEQSYLSGDVIYSKPNVDALVVGLVELEKSYNVKNVLLKINPGYGRITRKNSEVKGEEVGDNILVLEYLGEGRSSVLLGDSTFQVKVTRRKGDCLEGNVNKRYCWIELHNDPLVEIWHELEDIGWVRISEPSSGNLNWRWSKPH</sequence>
<evidence type="ECO:0000256" key="1">
    <source>
        <dbReference type="SAM" id="SignalP"/>
    </source>
</evidence>
<feature type="signal peptide" evidence="1">
    <location>
        <begin position="1"/>
        <end position="18"/>
    </location>
</feature>
<keyword evidence="1" id="KW-0732">Signal</keyword>
<dbReference type="RefSeq" id="WP_377363470.1">
    <property type="nucleotide sequence ID" value="NZ_JBHRYN010000068.1"/>
</dbReference>
<keyword evidence="3" id="KW-1185">Reference proteome</keyword>
<dbReference type="EMBL" id="JBHRYN010000068">
    <property type="protein sequence ID" value="MFC3702984.1"/>
    <property type="molecule type" value="Genomic_DNA"/>
</dbReference>
<dbReference type="Proteomes" id="UP001595710">
    <property type="component" value="Unassembled WGS sequence"/>
</dbReference>
<feature type="chain" id="PRO_5046162983" evidence="1">
    <location>
        <begin position="19"/>
        <end position="177"/>
    </location>
</feature>
<reference evidence="3" key="1">
    <citation type="journal article" date="2019" name="Int. J. Syst. Evol. Microbiol.">
        <title>The Global Catalogue of Microorganisms (GCM) 10K type strain sequencing project: providing services to taxonomists for standard genome sequencing and annotation.</title>
        <authorList>
            <consortium name="The Broad Institute Genomics Platform"/>
            <consortium name="The Broad Institute Genome Sequencing Center for Infectious Disease"/>
            <person name="Wu L."/>
            <person name="Ma J."/>
        </authorList>
    </citation>
    <scope>NUCLEOTIDE SEQUENCE [LARGE SCALE GENOMIC DNA]</scope>
    <source>
        <strain evidence="3">CECT 8288</strain>
    </source>
</reference>
<name>A0ABV7WXC0_9GAMM</name>
<proteinExistence type="predicted"/>
<gene>
    <name evidence="2" type="ORF">ACFOND_15240</name>
</gene>
<evidence type="ECO:0000313" key="2">
    <source>
        <dbReference type="EMBL" id="MFC3702984.1"/>
    </source>
</evidence>
<accession>A0ABV7WXC0</accession>
<organism evidence="2 3">
    <name type="scientific">Reinekea marina</name>
    <dbReference type="NCBI Taxonomy" id="1310421"/>
    <lineage>
        <taxon>Bacteria</taxon>
        <taxon>Pseudomonadati</taxon>
        <taxon>Pseudomonadota</taxon>
        <taxon>Gammaproteobacteria</taxon>
        <taxon>Oceanospirillales</taxon>
        <taxon>Saccharospirillaceae</taxon>
        <taxon>Reinekea</taxon>
    </lineage>
</organism>